<dbReference type="FunFam" id="3.20.10.10:FF:000002">
    <property type="entry name" value="D-alanine aminotransferase"/>
    <property type="match status" value="1"/>
</dbReference>
<evidence type="ECO:0000256" key="5">
    <source>
        <dbReference type="ARBA" id="ARBA00009320"/>
    </source>
</evidence>
<dbReference type="InterPro" id="IPR043132">
    <property type="entry name" value="BCAT-like_C"/>
</dbReference>
<dbReference type="SUPFAM" id="SSF56752">
    <property type="entry name" value="D-aminoacid aminotransferase-like PLP-dependent enzymes"/>
    <property type="match status" value="1"/>
</dbReference>
<evidence type="ECO:0000256" key="6">
    <source>
        <dbReference type="ARBA" id="ARBA00022576"/>
    </source>
</evidence>
<dbReference type="NCBIfam" id="TIGR01122">
    <property type="entry name" value="ilvE_I"/>
    <property type="match status" value="1"/>
</dbReference>
<dbReference type="Pfam" id="PF01063">
    <property type="entry name" value="Aminotran_4"/>
    <property type="match status" value="1"/>
</dbReference>
<dbReference type="Proteomes" id="UP000184048">
    <property type="component" value="Unassembled WGS sequence"/>
</dbReference>
<evidence type="ECO:0000313" key="14">
    <source>
        <dbReference type="Proteomes" id="UP000184048"/>
    </source>
</evidence>
<reference evidence="13 14" key="1">
    <citation type="submission" date="2016-11" db="EMBL/GenBank/DDBJ databases">
        <authorList>
            <person name="Jaros S."/>
            <person name="Januszkiewicz K."/>
            <person name="Wedrychowicz H."/>
        </authorList>
    </citation>
    <scope>NUCLEOTIDE SEQUENCE [LARGE SCALE GENOMIC DNA]</scope>
    <source>
        <strain evidence="13 14">DSM 18119</strain>
    </source>
</reference>
<dbReference type="GO" id="GO:0009098">
    <property type="term" value="P:L-leucine biosynthetic process"/>
    <property type="evidence" value="ECO:0007669"/>
    <property type="project" value="UniProtKB-UniPathway"/>
</dbReference>
<keyword evidence="12" id="KW-0100">Branched-chain amino acid biosynthesis</keyword>
<comment type="pathway">
    <text evidence="4 12">Amino-acid biosynthesis; L-leucine biosynthesis; L-leucine from 3-methyl-2-oxobutanoate: step 4/4.</text>
</comment>
<comment type="cofactor">
    <cofactor evidence="1 12">
        <name>pyridoxal 5'-phosphate</name>
        <dbReference type="ChEBI" id="CHEBI:597326"/>
    </cofactor>
</comment>
<dbReference type="CDD" id="cd00449">
    <property type="entry name" value="PLPDE_IV"/>
    <property type="match status" value="1"/>
</dbReference>
<dbReference type="GO" id="GO:0005829">
    <property type="term" value="C:cytosol"/>
    <property type="evidence" value="ECO:0007669"/>
    <property type="project" value="TreeGrafter"/>
</dbReference>
<keyword evidence="14" id="KW-1185">Reference proteome</keyword>
<dbReference type="UniPathway" id="UPA00049">
    <property type="reaction ID" value="UER00062"/>
</dbReference>
<dbReference type="GO" id="GO:0009097">
    <property type="term" value="P:isoleucine biosynthetic process"/>
    <property type="evidence" value="ECO:0007669"/>
    <property type="project" value="UniProtKB-UniPathway"/>
</dbReference>
<comment type="catalytic activity">
    <reaction evidence="9 12">
        <text>L-valine + 2-oxoglutarate = 3-methyl-2-oxobutanoate + L-glutamate</text>
        <dbReference type="Rhea" id="RHEA:24813"/>
        <dbReference type="ChEBI" id="CHEBI:11851"/>
        <dbReference type="ChEBI" id="CHEBI:16810"/>
        <dbReference type="ChEBI" id="CHEBI:29985"/>
        <dbReference type="ChEBI" id="CHEBI:57762"/>
        <dbReference type="EC" id="2.6.1.42"/>
    </reaction>
</comment>
<dbReference type="PANTHER" id="PTHR42743">
    <property type="entry name" value="AMINO-ACID AMINOTRANSFERASE"/>
    <property type="match status" value="1"/>
</dbReference>
<keyword evidence="6 12" id="KW-0032">Aminotransferase</keyword>
<dbReference type="EC" id="2.6.1.42" evidence="12"/>
<dbReference type="InterPro" id="IPR043131">
    <property type="entry name" value="BCAT-like_N"/>
</dbReference>
<comment type="function">
    <text evidence="12">Acts on leucine, isoleucine and valine.</text>
</comment>
<evidence type="ECO:0000313" key="13">
    <source>
        <dbReference type="EMBL" id="SHF10033.1"/>
    </source>
</evidence>
<comment type="catalytic activity">
    <reaction evidence="10 12">
        <text>L-isoleucine + 2-oxoglutarate = (S)-3-methyl-2-oxopentanoate + L-glutamate</text>
        <dbReference type="Rhea" id="RHEA:24801"/>
        <dbReference type="ChEBI" id="CHEBI:16810"/>
        <dbReference type="ChEBI" id="CHEBI:29985"/>
        <dbReference type="ChEBI" id="CHEBI:35146"/>
        <dbReference type="ChEBI" id="CHEBI:58045"/>
        <dbReference type="EC" id="2.6.1.42"/>
    </reaction>
</comment>
<name>A0A1M4YW61_9BACT</name>
<dbReference type="Gene3D" id="3.20.10.10">
    <property type="entry name" value="D-amino Acid Aminotransferase, subunit A, domain 2"/>
    <property type="match status" value="1"/>
</dbReference>
<evidence type="ECO:0000256" key="2">
    <source>
        <dbReference type="ARBA" id="ARBA00004824"/>
    </source>
</evidence>
<evidence type="ECO:0000256" key="3">
    <source>
        <dbReference type="ARBA" id="ARBA00004931"/>
    </source>
</evidence>
<dbReference type="GO" id="GO:0052655">
    <property type="term" value="F:L-valine-2-oxoglutarate transaminase activity"/>
    <property type="evidence" value="ECO:0007669"/>
    <property type="project" value="RHEA"/>
</dbReference>
<comment type="catalytic activity">
    <reaction evidence="11 12">
        <text>L-leucine + 2-oxoglutarate = 4-methyl-2-oxopentanoate + L-glutamate</text>
        <dbReference type="Rhea" id="RHEA:18321"/>
        <dbReference type="ChEBI" id="CHEBI:16810"/>
        <dbReference type="ChEBI" id="CHEBI:17865"/>
        <dbReference type="ChEBI" id="CHEBI:29985"/>
        <dbReference type="ChEBI" id="CHEBI:57427"/>
        <dbReference type="EC" id="2.6.1.42"/>
    </reaction>
</comment>
<dbReference type="InterPro" id="IPR001544">
    <property type="entry name" value="Aminotrans_IV"/>
</dbReference>
<dbReference type="RefSeq" id="WP_072834997.1">
    <property type="nucleotide sequence ID" value="NZ_FQUU01000006.1"/>
</dbReference>
<comment type="pathway">
    <text evidence="3 12">Amino-acid biosynthesis; L-valine biosynthesis; L-valine from pyruvate: step 4/4.</text>
</comment>
<evidence type="ECO:0000256" key="11">
    <source>
        <dbReference type="ARBA" id="ARBA00049229"/>
    </source>
</evidence>
<dbReference type="InterPro" id="IPR005785">
    <property type="entry name" value="B_amino_transI"/>
</dbReference>
<dbReference type="AlphaFoldDB" id="A0A1M4YW61"/>
<dbReference type="Gene3D" id="3.30.470.10">
    <property type="match status" value="1"/>
</dbReference>
<dbReference type="PANTHER" id="PTHR42743:SF11">
    <property type="entry name" value="AMINODEOXYCHORISMATE LYASE"/>
    <property type="match status" value="1"/>
</dbReference>
<keyword evidence="8 12" id="KW-0663">Pyridoxal phosphate</keyword>
<dbReference type="InterPro" id="IPR036038">
    <property type="entry name" value="Aminotransferase-like"/>
</dbReference>
<organism evidence="13 14">
    <name type="scientific">Flavisolibacter ginsengisoli DSM 18119</name>
    <dbReference type="NCBI Taxonomy" id="1121884"/>
    <lineage>
        <taxon>Bacteria</taxon>
        <taxon>Pseudomonadati</taxon>
        <taxon>Bacteroidota</taxon>
        <taxon>Chitinophagia</taxon>
        <taxon>Chitinophagales</taxon>
        <taxon>Chitinophagaceae</taxon>
        <taxon>Flavisolibacter</taxon>
    </lineage>
</organism>
<evidence type="ECO:0000256" key="9">
    <source>
        <dbReference type="ARBA" id="ARBA00048212"/>
    </source>
</evidence>
<dbReference type="InterPro" id="IPR050571">
    <property type="entry name" value="Class-IV_PLP-Dep_Aminotrnsfr"/>
</dbReference>
<evidence type="ECO:0000256" key="12">
    <source>
        <dbReference type="RuleBase" id="RU364094"/>
    </source>
</evidence>
<evidence type="ECO:0000256" key="10">
    <source>
        <dbReference type="ARBA" id="ARBA00048798"/>
    </source>
</evidence>
<keyword evidence="12" id="KW-0028">Amino-acid biosynthesis</keyword>
<dbReference type="NCBIfam" id="NF005146">
    <property type="entry name" value="PRK06606.1"/>
    <property type="match status" value="1"/>
</dbReference>
<gene>
    <name evidence="12" type="primary">ilvE</name>
    <name evidence="13" type="ORF">SAMN02745131_01789</name>
</gene>
<evidence type="ECO:0000256" key="1">
    <source>
        <dbReference type="ARBA" id="ARBA00001933"/>
    </source>
</evidence>
<comment type="similarity">
    <text evidence="5 12">Belongs to the class-IV pyridoxal-phosphate-dependent aminotransferase family.</text>
</comment>
<dbReference type="STRING" id="1121884.SAMN02745131_01789"/>
<proteinExistence type="inferred from homology"/>
<evidence type="ECO:0000256" key="8">
    <source>
        <dbReference type="ARBA" id="ARBA00022898"/>
    </source>
</evidence>
<dbReference type="OrthoDB" id="9804984at2"/>
<comment type="pathway">
    <text evidence="2 12">Amino-acid biosynthesis; L-isoleucine biosynthesis; L-isoleucine from 2-oxobutanoate: step 4/4.</text>
</comment>
<accession>A0A1M4YW61</accession>
<dbReference type="UniPathway" id="UPA00048">
    <property type="reaction ID" value="UER00073"/>
</dbReference>
<dbReference type="GO" id="GO:0009099">
    <property type="term" value="P:L-valine biosynthetic process"/>
    <property type="evidence" value="ECO:0007669"/>
    <property type="project" value="UniProtKB-UniPathway"/>
</dbReference>
<dbReference type="GO" id="GO:0052654">
    <property type="term" value="F:L-leucine-2-oxoglutarate transaminase activity"/>
    <property type="evidence" value="ECO:0007669"/>
    <property type="project" value="RHEA"/>
</dbReference>
<dbReference type="UniPathway" id="UPA00047">
    <property type="reaction ID" value="UER00058"/>
</dbReference>
<keyword evidence="7 12" id="KW-0808">Transferase</keyword>
<evidence type="ECO:0000256" key="4">
    <source>
        <dbReference type="ARBA" id="ARBA00005072"/>
    </source>
</evidence>
<protein>
    <recommendedName>
        <fullName evidence="12">Branched-chain-amino-acid aminotransferase</fullName>
        <shortName evidence="12">BCAT</shortName>
        <ecNumber evidence="12">2.6.1.42</ecNumber>
    </recommendedName>
</protein>
<dbReference type="EMBL" id="FQUU01000006">
    <property type="protein sequence ID" value="SHF10033.1"/>
    <property type="molecule type" value="Genomic_DNA"/>
</dbReference>
<sequence length="297" mass="33321">MYYNENTIVYYNGSFIKASEARGNVYDQTLHYGYGVFEGIRSYATESGVQIFKAKEHFERMKYSCEVMNIPYPYNNDELVAISYEVLKRNNLENAYLRPLVSCTPNMSLTKAKGSHLLIAAWEWGAYLGETLLRLKTSPFRRITPASFMVAAKVCGHYVNSILATQEAKDNGFDEALLLDMEGFVAEGPGANIFLEQDNILYTPQLGSILPGITRATVLEICNDLGIEAIEKQISPEEFKGADSAFFCGTAAEVIGIESLDSIPFKKNWKDSLGFLIQKAYKDRVLVKKFKQEVVSV</sequence>
<dbReference type="GO" id="GO:0052656">
    <property type="term" value="F:L-isoleucine-2-oxoglutarate transaminase activity"/>
    <property type="evidence" value="ECO:0007669"/>
    <property type="project" value="RHEA"/>
</dbReference>
<evidence type="ECO:0000256" key="7">
    <source>
        <dbReference type="ARBA" id="ARBA00022679"/>
    </source>
</evidence>